<feature type="domain" description="Cytochrome c" evidence="7">
    <location>
        <begin position="119"/>
        <end position="209"/>
    </location>
</feature>
<dbReference type="InterPro" id="IPR024167">
    <property type="entry name" value="Cytochrome_c4-like"/>
</dbReference>
<evidence type="ECO:0000256" key="6">
    <source>
        <dbReference type="SAM" id="SignalP"/>
    </source>
</evidence>
<dbReference type="PANTHER" id="PTHR33751:SF11">
    <property type="entry name" value="BLL4483 PROTEIN"/>
    <property type="match status" value="1"/>
</dbReference>
<evidence type="ECO:0000256" key="1">
    <source>
        <dbReference type="ARBA" id="ARBA00022617"/>
    </source>
</evidence>
<evidence type="ECO:0000256" key="3">
    <source>
        <dbReference type="ARBA" id="ARBA00023004"/>
    </source>
</evidence>
<gene>
    <name evidence="8" type="ORF">SFSGTM_20310</name>
</gene>
<dbReference type="GO" id="GO:0020037">
    <property type="term" value="F:heme binding"/>
    <property type="evidence" value="ECO:0007669"/>
    <property type="project" value="InterPro"/>
</dbReference>
<dbReference type="InterPro" id="IPR036909">
    <property type="entry name" value="Cyt_c-like_dom_sf"/>
</dbReference>
<dbReference type="GO" id="GO:0042597">
    <property type="term" value="C:periplasmic space"/>
    <property type="evidence" value="ECO:0007669"/>
    <property type="project" value="InterPro"/>
</dbReference>
<feature type="domain" description="Cytochrome c" evidence="7">
    <location>
        <begin position="22"/>
        <end position="108"/>
    </location>
</feature>
<evidence type="ECO:0000256" key="4">
    <source>
        <dbReference type="PIRSR" id="PIRSR000005-1"/>
    </source>
</evidence>
<dbReference type="GO" id="GO:0005506">
    <property type="term" value="F:iron ion binding"/>
    <property type="evidence" value="ECO:0007669"/>
    <property type="project" value="InterPro"/>
</dbReference>
<dbReference type="KEGG" id="sniv:SFSGTM_20310"/>
<feature type="binding site" description="covalent" evidence="4">
    <location>
        <position position="44"/>
    </location>
    <ligand>
        <name>heme c</name>
        <dbReference type="ChEBI" id="CHEBI:61717"/>
        <label>1</label>
    </ligand>
</feature>
<feature type="binding site" description="covalent" evidence="4">
    <location>
        <position position="143"/>
    </location>
    <ligand>
        <name>heme c</name>
        <dbReference type="ChEBI" id="CHEBI:61717"/>
        <label>2</label>
    </ligand>
</feature>
<reference evidence="9" key="1">
    <citation type="submission" date="2019-11" db="EMBL/GenBank/DDBJ databases">
        <title>Isolation and characterization of a novel species in the genus Sulfuriferula.</title>
        <authorList>
            <person name="Mochizuki J."/>
            <person name="Kojima H."/>
            <person name="Fukui M."/>
        </authorList>
    </citation>
    <scope>NUCLEOTIDE SEQUENCE [LARGE SCALE GENOMIC DNA]</scope>
    <source>
        <strain evidence="9">SGTM</strain>
    </source>
</reference>
<dbReference type="Pfam" id="PF13442">
    <property type="entry name" value="Cytochrome_CBB3"/>
    <property type="match status" value="1"/>
</dbReference>
<evidence type="ECO:0000259" key="7">
    <source>
        <dbReference type="PROSITE" id="PS51007"/>
    </source>
</evidence>
<feature type="chain" id="PRO_5032308607" evidence="6">
    <location>
        <begin position="25"/>
        <end position="219"/>
    </location>
</feature>
<feature type="binding site" description="axial binding residue" evidence="5">
    <location>
        <position position="186"/>
    </location>
    <ligand>
        <name>heme c</name>
        <dbReference type="ChEBI" id="CHEBI:61717"/>
        <label>2</label>
    </ligand>
    <ligandPart>
        <name>Fe</name>
        <dbReference type="ChEBI" id="CHEBI:18248"/>
    </ligandPart>
</feature>
<evidence type="ECO:0000256" key="5">
    <source>
        <dbReference type="PIRSR" id="PIRSR000005-2"/>
    </source>
</evidence>
<feature type="binding site" description="axial binding residue" evidence="5">
    <location>
        <position position="85"/>
    </location>
    <ligand>
        <name>heme c</name>
        <dbReference type="ChEBI" id="CHEBI:61717"/>
        <label>1</label>
    </ligand>
    <ligandPart>
        <name>Fe</name>
        <dbReference type="ChEBI" id="CHEBI:18248"/>
    </ligandPart>
</feature>
<organism evidence="8 9">
    <name type="scientific">Sulfuriferula nivalis</name>
    <dbReference type="NCBI Taxonomy" id="2675298"/>
    <lineage>
        <taxon>Bacteria</taxon>
        <taxon>Pseudomonadati</taxon>
        <taxon>Pseudomonadota</taxon>
        <taxon>Betaproteobacteria</taxon>
        <taxon>Nitrosomonadales</taxon>
        <taxon>Sulfuricellaceae</taxon>
        <taxon>Sulfuriferula</taxon>
    </lineage>
</organism>
<keyword evidence="9" id="KW-1185">Reference proteome</keyword>
<keyword evidence="3 5" id="KW-0408">Iron</keyword>
<dbReference type="Gene3D" id="1.10.760.10">
    <property type="entry name" value="Cytochrome c-like domain"/>
    <property type="match status" value="2"/>
</dbReference>
<dbReference type="PANTHER" id="PTHR33751">
    <property type="entry name" value="CBB3-TYPE CYTOCHROME C OXIDASE SUBUNIT FIXP"/>
    <property type="match status" value="1"/>
</dbReference>
<feature type="binding site" description="covalent" evidence="4">
    <location>
        <position position="140"/>
    </location>
    <ligand>
        <name>heme c</name>
        <dbReference type="ChEBI" id="CHEBI:61717"/>
        <label>2</label>
    </ligand>
</feature>
<dbReference type="EMBL" id="AP021881">
    <property type="protein sequence ID" value="BBP01323.1"/>
    <property type="molecule type" value="Genomic_DNA"/>
</dbReference>
<feature type="signal peptide" evidence="6">
    <location>
        <begin position="1"/>
        <end position="24"/>
    </location>
</feature>
<protein>
    <submittedName>
        <fullName evidence="8">Cytochrome c</fullName>
    </submittedName>
</protein>
<dbReference type="InterPro" id="IPR009056">
    <property type="entry name" value="Cyt_c-like_dom"/>
</dbReference>
<dbReference type="SUPFAM" id="SSF46626">
    <property type="entry name" value="Cytochrome c"/>
    <property type="match status" value="2"/>
</dbReference>
<keyword evidence="6" id="KW-0732">Signal</keyword>
<evidence type="ECO:0000313" key="9">
    <source>
        <dbReference type="Proteomes" id="UP000463939"/>
    </source>
</evidence>
<sequence>MSPNLTLISLISLALTGMINPALADDATIALHGNDRGTPACMSCHGAHGEGMPANGFPRLAGQNADYLQAQLVALTNGQRFNAMMTPIAKTLNADERATVARYYAGLGSPAGINAAVPETNSVGARLAIQGRWPQGLPACIQCHGAMGVGVGSTFPALAGQSSIYIENQLRAWQQGTRAPGPLGLMKVIASKLSATDIHDVATYFSALPTSTVSTRNQP</sequence>
<evidence type="ECO:0000256" key="2">
    <source>
        <dbReference type="ARBA" id="ARBA00022723"/>
    </source>
</evidence>
<dbReference type="AlphaFoldDB" id="A0A809S9K3"/>
<dbReference type="GO" id="GO:0009055">
    <property type="term" value="F:electron transfer activity"/>
    <property type="evidence" value="ECO:0007669"/>
    <property type="project" value="InterPro"/>
</dbReference>
<dbReference type="PIRSF" id="PIRSF000005">
    <property type="entry name" value="Cytochrome_c4"/>
    <property type="match status" value="1"/>
</dbReference>
<keyword evidence="2 5" id="KW-0479">Metal-binding</keyword>
<dbReference type="RefSeq" id="WP_162085119.1">
    <property type="nucleotide sequence ID" value="NZ_AP021881.1"/>
</dbReference>
<feature type="binding site" description="axial binding residue" evidence="5">
    <location>
        <position position="45"/>
    </location>
    <ligand>
        <name>heme c</name>
        <dbReference type="ChEBI" id="CHEBI:61717"/>
        <label>1</label>
    </ligand>
    <ligandPart>
        <name>Fe</name>
        <dbReference type="ChEBI" id="CHEBI:18248"/>
    </ligandPart>
</feature>
<accession>A0A809S9K3</accession>
<comment type="PTM">
    <text evidence="4">Binds 2 heme c groups covalently per subunit.</text>
</comment>
<feature type="binding site" description="covalent" evidence="4">
    <location>
        <position position="41"/>
    </location>
    <ligand>
        <name>heme c</name>
        <dbReference type="ChEBI" id="CHEBI:61717"/>
        <label>1</label>
    </ligand>
</feature>
<feature type="binding site" description="axial binding residue" evidence="5">
    <location>
        <position position="144"/>
    </location>
    <ligand>
        <name>heme c</name>
        <dbReference type="ChEBI" id="CHEBI:61717"/>
        <label>2</label>
    </ligand>
    <ligandPart>
        <name>Fe</name>
        <dbReference type="ChEBI" id="CHEBI:18248"/>
    </ligandPart>
</feature>
<evidence type="ECO:0000313" key="8">
    <source>
        <dbReference type="EMBL" id="BBP01323.1"/>
    </source>
</evidence>
<dbReference type="InterPro" id="IPR050597">
    <property type="entry name" value="Cytochrome_c_Oxidase_Subunit"/>
</dbReference>
<name>A0A809S9K3_9PROT</name>
<dbReference type="PROSITE" id="PS51007">
    <property type="entry name" value="CYTC"/>
    <property type="match status" value="2"/>
</dbReference>
<keyword evidence="1 4" id="KW-0349">Heme</keyword>
<dbReference type="Proteomes" id="UP000463939">
    <property type="component" value="Chromosome"/>
</dbReference>
<proteinExistence type="predicted"/>